<protein>
    <recommendedName>
        <fullName evidence="1">Reverse transcriptase domain-containing protein</fullName>
    </recommendedName>
</protein>
<accession>A0A819NQ94</accession>
<dbReference type="EMBL" id="CAJOAY010003069">
    <property type="protein sequence ID" value="CAF3999917.1"/>
    <property type="molecule type" value="Genomic_DNA"/>
</dbReference>
<dbReference type="Pfam" id="PF26215">
    <property type="entry name" value="HTH_animal"/>
    <property type="match status" value="1"/>
</dbReference>
<evidence type="ECO:0000259" key="1">
    <source>
        <dbReference type="PROSITE" id="PS50878"/>
    </source>
</evidence>
<dbReference type="InterPro" id="IPR058912">
    <property type="entry name" value="HTH_animal"/>
</dbReference>
<dbReference type="OrthoDB" id="10018421at2759"/>
<comment type="caution">
    <text evidence="3">The sequence shown here is derived from an EMBL/GenBank/DDBJ whole genome shotgun (WGS) entry which is preliminary data.</text>
</comment>
<evidence type="ECO:0000313" key="4">
    <source>
        <dbReference type="Proteomes" id="UP000663881"/>
    </source>
</evidence>
<proteinExistence type="predicted"/>
<dbReference type="PROSITE" id="PS50878">
    <property type="entry name" value="RT_POL"/>
    <property type="match status" value="1"/>
</dbReference>
<dbReference type="EMBL" id="CAJNON010000839">
    <property type="protein sequence ID" value="CAF1389835.1"/>
    <property type="molecule type" value="Genomic_DNA"/>
</dbReference>
<dbReference type="PANTHER" id="PTHR21301">
    <property type="entry name" value="REVERSE TRANSCRIPTASE"/>
    <property type="match status" value="1"/>
</dbReference>
<name>A0A819NQ94_9BILA</name>
<reference evidence="3" key="1">
    <citation type="submission" date="2021-02" db="EMBL/GenBank/DDBJ databases">
        <authorList>
            <person name="Nowell W R."/>
        </authorList>
    </citation>
    <scope>NUCLEOTIDE SEQUENCE</scope>
</reference>
<dbReference type="Proteomes" id="UP000663881">
    <property type="component" value="Unassembled WGS sequence"/>
</dbReference>
<dbReference type="Proteomes" id="UP000663891">
    <property type="component" value="Unassembled WGS sequence"/>
</dbReference>
<evidence type="ECO:0000313" key="2">
    <source>
        <dbReference type="EMBL" id="CAF1389835.1"/>
    </source>
</evidence>
<sequence>MTSLSISDRIHVQREYKIVKSIRFKLKKYKLILRETDKSSVFCILRAIDHEQKVKEYRDKTKAYKELTSNPFEATLNKVIRLLNDLRAKPDKIRAWQQCEMVPNPKTCKLAYMYFNPKTHKDGTPLRPIMHTIDSPTTNISRLLDRFIRPIFNDNAKLTTIIDGAHLIKRLQEYANAGHLKPTTLFCTFDINNLYTMLPQQQSLDILQEFLQTYEKSHVRGIDIATIRELARIVIEENVFVYRNKYYQQIIGGAMGSPFTLTLANIFMWKWEKESICKKLHSHEIYGRYIDDIFFTWNDTKENLEKLLKKLNNHHPNIKLEYKIGQSLPFLDVLLTNNNGTLSTSVYRKPAAEPYVVPFISDHPQHIFRNIIRTALSRAIRYSSTFKAFNVERRNIRLMLLYNG</sequence>
<dbReference type="PANTHER" id="PTHR21301:SF10">
    <property type="entry name" value="REVERSE TRANSCRIPTASE DOMAIN-CONTAINING PROTEIN"/>
    <property type="match status" value="1"/>
</dbReference>
<organism evidence="3 4">
    <name type="scientific">Adineta steineri</name>
    <dbReference type="NCBI Taxonomy" id="433720"/>
    <lineage>
        <taxon>Eukaryota</taxon>
        <taxon>Metazoa</taxon>
        <taxon>Spiralia</taxon>
        <taxon>Gnathifera</taxon>
        <taxon>Rotifera</taxon>
        <taxon>Eurotatoria</taxon>
        <taxon>Bdelloidea</taxon>
        <taxon>Adinetida</taxon>
        <taxon>Adinetidae</taxon>
        <taxon>Adineta</taxon>
    </lineage>
</organism>
<evidence type="ECO:0000313" key="3">
    <source>
        <dbReference type="EMBL" id="CAF3999917.1"/>
    </source>
</evidence>
<gene>
    <name evidence="3" type="ORF">OKA104_LOCUS29718</name>
    <name evidence="2" type="ORF">VCS650_LOCUS35884</name>
</gene>
<dbReference type="InterPro" id="IPR000477">
    <property type="entry name" value="RT_dom"/>
</dbReference>
<dbReference type="AlphaFoldDB" id="A0A819NQ94"/>
<feature type="domain" description="Reverse transcriptase" evidence="1">
    <location>
        <begin position="97"/>
        <end position="346"/>
    </location>
</feature>